<protein>
    <submittedName>
        <fullName evidence="2">Uncharacterized protein</fullName>
    </submittedName>
</protein>
<proteinExistence type="predicted"/>
<gene>
    <name evidence="2" type="ORF">NM961_09625</name>
</gene>
<reference evidence="2" key="1">
    <citation type="submission" date="2022-07" db="EMBL/GenBank/DDBJ databases">
        <title>Tahibacter sp., a new gammaproteobacterium isolated from the silt sample collected at pig farm.</title>
        <authorList>
            <person name="Chen H."/>
        </authorList>
    </citation>
    <scope>NUCLEOTIDE SEQUENCE</scope>
    <source>
        <strain evidence="2">P2K</strain>
    </source>
</reference>
<evidence type="ECO:0000256" key="1">
    <source>
        <dbReference type="SAM" id="SignalP"/>
    </source>
</evidence>
<organism evidence="2 3">
    <name type="scientific">Tahibacter harae</name>
    <dbReference type="NCBI Taxonomy" id="2963937"/>
    <lineage>
        <taxon>Bacteria</taxon>
        <taxon>Pseudomonadati</taxon>
        <taxon>Pseudomonadota</taxon>
        <taxon>Gammaproteobacteria</taxon>
        <taxon>Lysobacterales</taxon>
        <taxon>Rhodanobacteraceae</taxon>
        <taxon>Tahibacter</taxon>
    </lineage>
</organism>
<dbReference type="EMBL" id="JANFQO010000007">
    <property type="protein sequence ID" value="MCQ4164968.1"/>
    <property type="molecule type" value="Genomic_DNA"/>
</dbReference>
<comment type="caution">
    <text evidence="2">The sequence shown here is derived from an EMBL/GenBank/DDBJ whole genome shotgun (WGS) entry which is preliminary data.</text>
</comment>
<feature type="signal peptide" evidence="1">
    <location>
        <begin position="1"/>
        <end position="22"/>
    </location>
</feature>
<name>A0ABT1QRN8_9GAMM</name>
<evidence type="ECO:0000313" key="3">
    <source>
        <dbReference type="Proteomes" id="UP001165498"/>
    </source>
</evidence>
<keyword evidence="1" id="KW-0732">Signal</keyword>
<accession>A0ABT1QRN8</accession>
<keyword evidence="3" id="KW-1185">Reference proteome</keyword>
<dbReference type="RefSeq" id="WP_255914003.1">
    <property type="nucleotide sequence ID" value="NZ_JANFQO010000007.1"/>
</dbReference>
<sequence>MITTLARTALLSVLLFAGAASAAGPYSYIGNGGARDWARWRYGPVLDDETQQISFQLETGAAGGDRDMHWGIGLRGGASLVPCPLSDAPEYAEGCLLGRGITFGRVPDGFGTGGVCEGIAVEDFTAAWDGTEAIVAGSCVPYPLRPNRRHAFIITATRDNVSWIMLDLGRTRVYNAQTRAYEDRVEWLPVARGSCLETAGRPCPELPEVDRDYGDVFVTSAFLDEGLGWKVSDLRIIHY</sequence>
<evidence type="ECO:0000313" key="2">
    <source>
        <dbReference type="EMBL" id="MCQ4164968.1"/>
    </source>
</evidence>
<dbReference type="Proteomes" id="UP001165498">
    <property type="component" value="Unassembled WGS sequence"/>
</dbReference>
<feature type="chain" id="PRO_5047175370" evidence="1">
    <location>
        <begin position="23"/>
        <end position="239"/>
    </location>
</feature>